<dbReference type="STRING" id="35756.GCA_001044155_00686"/>
<dbReference type="CDD" id="cd07581">
    <property type="entry name" value="nitrilase_3"/>
    <property type="match status" value="1"/>
</dbReference>
<dbReference type="PANTHER" id="PTHR23088:SF27">
    <property type="entry name" value="DEAMINATED GLUTATHIONE AMIDASE"/>
    <property type="match status" value="1"/>
</dbReference>
<reference evidence="3 4" key="1">
    <citation type="submission" date="2018-06" db="EMBL/GenBank/DDBJ databases">
        <authorList>
            <consortium name="Pathogen Informatics"/>
            <person name="Doyle S."/>
        </authorList>
    </citation>
    <scope>NUCLEOTIDE SEQUENCE [LARGE SCALE GENOMIC DNA]</scope>
    <source>
        <strain evidence="3 4">NCTC11862</strain>
    </source>
</reference>
<dbReference type="EMBL" id="UFXQ01000001">
    <property type="protein sequence ID" value="STC68942.1"/>
    <property type="molecule type" value="Genomic_DNA"/>
</dbReference>
<evidence type="ECO:0000313" key="4">
    <source>
        <dbReference type="Proteomes" id="UP000254467"/>
    </source>
</evidence>
<sequence length="258" mass="27656">MKIGIVQITTAGDKMKNFALAAESIRRAADQGADLIVCPEATSQAFGQGRLDTQAEDLDGEFSTAMSSLADELGVVIVAGIFRPADVVDDKNRVYNTALVTGDGHHFGYDKINTYDAFDYAESDTVKPGEDLMIFDHNGVNVGVAICFDIRFPDLFQELARAGAEVIVVPTSWANGEGKLEQWRILTAARALDSTAFIAAAGQARPTGETSGPTGLGHSTVVDPFGHRVMELGYEPDVAVVEIDPKLVEKARRSLPIL</sequence>
<gene>
    <name evidence="3" type="primary">ramA</name>
    <name evidence="3" type="ORF">NCTC11862_00718</name>
</gene>
<organism evidence="3 4">
    <name type="scientific">Corynebacterium pilosum</name>
    <dbReference type="NCBI Taxonomy" id="35756"/>
    <lineage>
        <taxon>Bacteria</taxon>
        <taxon>Bacillati</taxon>
        <taxon>Actinomycetota</taxon>
        <taxon>Actinomycetes</taxon>
        <taxon>Mycobacteriales</taxon>
        <taxon>Corynebacteriaceae</taxon>
        <taxon>Corynebacterium</taxon>
    </lineage>
</organism>
<dbReference type="AlphaFoldDB" id="A0A376CL04"/>
<name>A0A376CL04_9CORY</name>
<dbReference type="InterPro" id="IPR003010">
    <property type="entry name" value="C-N_Hydrolase"/>
</dbReference>
<evidence type="ECO:0000313" key="3">
    <source>
        <dbReference type="EMBL" id="STC68942.1"/>
    </source>
</evidence>
<dbReference type="EC" id="3.5.1.100" evidence="3"/>
<evidence type="ECO:0000259" key="2">
    <source>
        <dbReference type="PROSITE" id="PS50263"/>
    </source>
</evidence>
<dbReference type="SUPFAM" id="SSF56317">
    <property type="entry name" value="Carbon-nitrogen hydrolase"/>
    <property type="match status" value="1"/>
</dbReference>
<feature type="domain" description="CN hydrolase" evidence="2">
    <location>
        <begin position="1"/>
        <end position="245"/>
    </location>
</feature>
<dbReference type="Gene3D" id="3.60.110.10">
    <property type="entry name" value="Carbon-nitrogen hydrolase"/>
    <property type="match status" value="1"/>
</dbReference>
<dbReference type="PROSITE" id="PS50263">
    <property type="entry name" value="CN_HYDROLASE"/>
    <property type="match status" value="1"/>
</dbReference>
<protein>
    <submittedName>
        <fullName evidence="3">Carbon-nitrogen hydrolase</fullName>
        <ecNumber evidence="3">3.5.1.100</ecNumber>
    </submittedName>
</protein>
<dbReference type="InterPro" id="IPR036526">
    <property type="entry name" value="C-N_Hydrolase_sf"/>
</dbReference>
<dbReference type="GO" id="GO:0016787">
    <property type="term" value="F:hydrolase activity"/>
    <property type="evidence" value="ECO:0007669"/>
    <property type="project" value="UniProtKB-KW"/>
</dbReference>
<keyword evidence="3" id="KW-0378">Hydrolase</keyword>
<dbReference type="OrthoDB" id="9811121at2"/>
<dbReference type="Pfam" id="PF00795">
    <property type="entry name" value="CN_hydrolase"/>
    <property type="match status" value="1"/>
</dbReference>
<evidence type="ECO:0000256" key="1">
    <source>
        <dbReference type="ARBA" id="ARBA00010613"/>
    </source>
</evidence>
<proteinExistence type="inferred from homology"/>
<dbReference type="Proteomes" id="UP000254467">
    <property type="component" value="Unassembled WGS sequence"/>
</dbReference>
<comment type="similarity">
    <text evidence="1">Belongs to the carbon-nitrogen hydrolase superfamily. NIT1/NIT2 family.</text>
</comment>
<dbReference type="RefSeq" id="WP_018582264.1">
    <property type="nucleotide sequence ID" value="NZ_LDYD01000003.1"/>
</dbReference>
<keyword evidence="4" id="KW-1185">Reference proteome</keyword>
<accession>A0A376CL04</accession>
<dbReference type="PANTHER" id="PTHR23088">
    <property type="entry name" value="NITRILASE-RELATED"/>
    <property type="match status" value="1"/>
</dbReference>